<dbReference type="VEuPathDB" id="FungiDB:PV10_08735"/>
<organism evidence="3 4">
    <name type="scientific">Exophiala mesophila</name>
    <name type="common">Black yeast-like fungus</name>
    <dbReference type="NCBI Taxonomy" id="212818"/>
    <lineage>
        <taxon>Eukaryota</taxon>
        <taxon>Fungi</taxon>
        <taxon>Dikarya</taxon>
        <taxon>Ascomycota</taxon>
        <taxon>Pezizomycotina</taxon>
        <taxon>Eurotiomycetes</taxon>
        <taxon>Chaetothyriomycetidae</taxon>
        <taxon>Chaetothyriales</taxon>
        <taxon>Herpotrichiellaceae</taxon>
        <taxon>Exophiala</taxon>
    </lineage>
</organism>
<dbReference type="GO" id="GO:0016614">
    <property type="term" value="F:oxidoreductase activity, acting on CH-OH group of donors"/>
    <property type="evidence" value="ECO:0007669"/>
    <property type="project" value="UniProtKB-ARBA"/>
</dbReference>
<proteinExistence type="inferred from homology"/>
<gene>
    <name evidence="3" type="ORF">B0A52_00883</name>
</gene>
<sequence>MSVPWSDFEIDFAVENGAVVLQENSKPVAEAPVIPAHFCGHLCSPRIKSKTTFETSSEGVTMYPKTLLGRAAIISGSSAGIGAAIARELSARGANIVLNYPFPELEAECKAVGQTLQTSWIAVCADLSTLEGPELLVDAAVKEFGHIHILVNNAGVVPHGPTWEIDGAKWDRAMNLNARGTFFLTKAVLPHLTPYQRSTPPAASGVLGGSRIISTKGALDSMIKNWAKELPPIYGCTVNGVAPGPVNTKTFRTSFAPELEEIKASFSEGTPCEGSVADEDDIAWTVAFLAEPRSKWINGEYINVNGGLMII</sequence>
<dbReference type="AlphaFoldDB" id="A0A438NII7"/>
<dbReference type="PANTHER" id="PTHR48107">
    <property type="entry name" value="NADPH-DEPENDENT ALDEHYDE REDUCTASE-LIKE PROTEIN, CHLOROPLASTIC-RELATED"/>
    <property type="match status" value="1"/>
</dbReference>
<evidence type="ECO:0000313" key="3">
    <source>
        <dbReference type="EMBL" id="RVX75530.1"/>
    </source>
</evidence>
<dbReference type="EMBL" id="NAJM01000002">
    <property type="protein sequence ID" value="RVX75530.1"/>
    <property type="molecule type" value="Genomic_DNA"/>
</dbReference>
<dbReference type="InterPro" id="IPR036291">
    <property type="entry name" value="NAD(P)-bd_dom_sf"/>
</dbReference>
<comment type="caution">
    <text evidence="3">The sequence shown here is derived from an EMBL/GenBank/DDBJ whole genome shotgun (WGS) entry which is preliminary data.</text>
</comment>
<dbReference type="PANTHER" id="PTHR48107:SF7">
    <property type="entry name" value="RE15974P"/>
    <property type="match status" value="1"/>
</dbReference>
<dbReference type="PRINTS" id="PR00081">
    <property type="entry name" value="GDHRDH"/>
</dbReference>
<dbReference type="Gene3D" id="3.40.50.720">
    <property type="entry name" value="NAD(P)-binding Rossmann-like Domain"/>
    <property type="match status" value="1"/>
</dbReference>
<comment type="similarity">
    <text evidence="1">Belongs to the short-chain dehydrogenases/reductases (SDR) family.</text>
</comment>
<dbReference type="Pfam" id="PF13561">
    <property type="entry name" value="adh_short_C2"/>
    <property type="match status" value="1"/>
</dbReference>
<evidence type="ECO:0000256" key="2">
    <source>
        <dbReference type="ARBA" id="ARBA00023002"/>
    </source>
</evidence>
<protein>
    <submittedName>
        <fullName evidence="3">Uncharacterized protein</fullName>
    </submittedName>
</protein>
<evidence type="ECO:0000313" key="4">
    <source>
        <dbReference type="Proteomes" id="UP000288859"/>
    </source>
</evidence>
<dbReference type="SUPFAM" id="SSF51735">
    <property type="entry name" value="NAD(P)-binding Rossmann-fold domains"/>
    <property type="match status" value="1"/>
</dbReference>
<reference evidence="3 4" key="1">
    <citation type="submission" date="2017-03" db="EMBL/GenBank/DDBJ databases">
        <title>Genomes of endolithic fungi from Antarctica.</title>
        <authorList>
            <person name="Coleine C."/>
            <person name="Masonjones S."/>
            <person name="Stajich J.E."/>
        </authorList>
    </citation>
    <scope>NUCLEOTIDE SEQUENCE [LARGE SCALE GENOMIC DNA]</scope>
    <source>
        <strain evidence="3 4">CCFEE 6314</strain>
    </source>
</reference>
<dbReference type="Proteomes" id="UP000288859">
    <property type="component" value="Unassembled WGS sequence"/>
</dbReference>
<evidence type="ECO:0000256" key="1">
    <source>
        <dbReference type="ARBA" id="ARBA00006484"/>
    </source>
</evidence>
<name>A0A438NII7_EXOME</name>
<keyword evidence="2" id="KW-0560">Oxidoreductase</keyword>
<dbReference type="OrthoDB" id="47007at2759"/>
<dbReference type="InterPro" id="IPR002347">
    <property type="entry name" value="SDR_fam"/>
</dbReference>
<accession>A0A438NII7</accession>